<reference evidence="1 2" key="1">
    <citation type="submission" date="2023-03" db="EMBL/GenBank/DDBJ databases">
        <title>Bacillus Genome Sequencing.</title>
        <authorList>
            <person name="Dunlap C."/>
        </authorList>
    </citation>
    <scope>NUCLEOTIDE SEQUENCE [LARGE SCALE GENOMIC DNA]</scope>
    <source>
        <strain evidence="1 2">B-23453</strain>
    </source>
</reference>
<protein>
    <submittedName>
        <fullName evidence="1">Competence protein ComK</fullName>
    </submittedName>
</protein>
<name>A0ABU6MCT3_9BACI</name>
<dbReference type="Proteomes" id="UP001341444">
    <property type="component" value="Unassembled WGS sequence"/>
</dbReference>
<organism evidence="1 2">
    <name type="scientific">Heyndrickxia acidicola</name>
    <dbReference type="NCBI Taxonomy" id="209389"/>
    <lineage>
        <taxon>Bacteria</taxon>
        <taxon>Bacillati</taxon>
        <taxon>Bacillota</taxon>
        <taxon>Bacilli</taxon>
        <taxon>Bacillales</taxon>
        <taxon>Bacillaceae</taxon>
        <taxon>Heyndrickxia</taxon>
    </lineage>
</organism>
<evidence type="ECO:0000313" key="1">
    <source>
        <dbReference type="EMBL" id="MED1202471.1"/>
    </source>
</evidence>
<dbReference type="RefSeq" id="WP_066270438.1">
    <property type="nucleotide sequence ID" value="NZ_JARMAB010000006.1"/>
</dbReference>
<comment type="caution">
    <text evidence="1">The sequence shown here is derived from an EMBL/GenBank/DDBJ whole genome shotgun (WGS) entry which is preliminary data.</text>
</comment>
<proteinExistence type="predicted"/>
<dbReference type="InterPro" id="IPR010461">
    <property type="entry name" value="ComK"/>
</dbReference>
<dbReference type="EMBL" id="JARMAB010000006">
    <property type="protein sequence ID" value="MED1202471.1"/>
    <property type="molecule type" value="Genomic_DNA"/>
</dbReference>
<dbReference type="PIRSF" id="PIRSF011560">
    <property type="entry name" value="ComK"/>
    <property type="match status" value="1"/>
</dbReference>
<keyword evidence="2" id="KW-1185">Reference proteome</keyword>
<sequence>MKKNNLIEEYEINPHTMAILPTTYGSKTYSEILEIDNQCISPFKPLEIVKKSCEYFGSSYDGRKDGSRRLTGITHKAPIIVDPHTGIFLFPTTSPSNPLCIWISHEHVLSWEPGDNNMTVVTFRNKQKLLIPMSIRSFDNQMSRTSRLRISFMQHIQYMDQKYPIRPGAIMQFEASENRRPYRISQDFK</sequence>
<evidence type="ECO:0000313" key="2">
    <source>
        <dbReference type="Proteomes" id="UP001341444"/>
    </source>
</evidence>
<dbReference type="Pfam" id="PF06338">
    <property type="entry name" value="ComK"/>
    <property type="match status" value="1"/>
</dbReference>
<accession>A0ABU6MCT3</accession>
<gene>
    <name evidence="1" type="ORF">P4T90_05110</name>
</gene>